<name>A0A2B8B9Z7_9PROT</name>
<dbReference type="RefSeq" id="WP_098738271.1">
    <property type="nucleotide sequence ID" value="NZ_PDKW01000042.1"/>
</dbReference>
<evidence type="ECO:0000313" key="4">
    <source>
        <dbReference type="Proteomes" id="UP000225379"/>
    </source>
</evidence>
<evidence type="ECO:0000313" key="3">
    <source>
        <dbReference type="EMBL" id="PGH55556.1"/>
    </source>
</evidence>
<organism evidence="3 4">
    <name type="scientific">Azospirillum palustre</name>
    <dbReference type="NCBI Taxonomy" id="2044885"/>
    <lineage>
        <taxon>Bacteria</taxon>
        <taxon>Pseudomonadati</taxon>
        <taxon>Pseudomonadota</taxon>
        <taxon>Alphaproteobacteria</taxon>
        <taxon>Rhodospirillales</taxon>
        <taxon>Azospirillaceae</taxon>
        <taxon>Azospirillum</taxon>
    </lineage>
</organism>
<keyword evidence="2" id="KW-0472">Membrane</keyword>
<keyword evidence="4" id="KW-1185">Reference proteome</keyword>
<gene>
    <name evidence="3" type="ORF">CRT60_19905</name>
</gene>
<evidence type="ECO:0000256" key="1">
    <source>
        <dbReference type="SAM" id="MobiDB-lite"/>
    </source>
</evidence>
<dbReference type="Proteomes" id="UP000225379">
    <property type="component" value="Unassembled WGS sequence"/>
</dbReference>
<protein>
    <submittedName>
        <fullName evidence="3">Uncharacterized protein</fullName>
    </submittedName>
</protein>
<feature type="transmembrane region" description="Helical" evidence="2">
    <location>
        <begin position="6"/>
        <end position="30"/>
    </location>
</feature>
<sequence>MDILELFASGTVILIGTLLIAAPLIVYRALFDTARHWHAYGAGRAGIVELCGFLIGICFIMTTPLPGGGLNADLLFGVDGPWALDPSAFEALVLDTLAEAPDRLAAWLAERDDRLNLTLVVGFAFALLAGRGAWGFYRTYWRVALLTLAMDLTLAALASVATLYAMLLGLWLLNRLNFWALAVAVLVMQEYRYNTLGLFQKQRHFRAPKSMLPLGAPVSGETGNSRRKRVRAEGSGRATGRKFGV</sequence>
<proteinExistence type="predicted"/>
<dbReference type="OrthoDB" id="7306281at2"/>
<dbReference type="AlphaFoldDB" id="A0A2B8B9Z7"/>
<reference evidence="4" key="1">
    <citation type="submission" date="2017-10" db="EMBL/GenBank/DDBJ databases">
        <authorList>
            <person name="Kravchenko I.K."/>
            <person name="Grouzdev D.S."/>
        </authorList>
    </citation>
    <scope>NUCLEOTIDE SEQUENCE [LARGE SCALE GENOMIC DNA]</scope>
    <source>
        <strain evidence="4">B2</strain>
    </source>
</reference>
<dbReference type="EMBL" id="PDKW01000042">
    <property type="protein sequence ID" value="PGH55556.1"/>
    <property type="molecule type" value="Genomic_DNA"/>
</dbReference>
<evidence type="ECO:0000256" key="2">
    <source>
        <dbReference type="SAM" id="Phobius"/>
    </source>
</evidence>
<keyword evidence="2" id="KW-0812">Transmembrane</keyword>
<feature type="transmembrane region" description="Helical" evidence="2">
    <location>
        <begin position="117"/>
        <end position="137"/>
    </location>
</feature>
<feature type="transmembrane region" description="Helical" evidence="2">
    <location>
        <begin position="149"/>
        <end position="172"/>
    </location>
</feature>
<feature type="transmembrane region" description="Helical" evidence="2">
    <location>
        <begin position="42"/>
        <end position="62"/>
    </location>
</feature>
<feature type="region of interest" description="Disordered" evidence="1">
    <location>
        <begin position="216"/>
        <end position="245"/>
    </location>
</feature>
<accession>A0A2B8B9Z7</accession>
<comment type="caution">
    <text evidence="3">The sequence shown here is derived from an EMBL/GenBank/DDBJ whole genome shotgun (WGS) entry which is preliminary data.</text>
</comment>
<keyword evidence="2" id="KW-1133">Transmembrane helix</keyword>